<evidence type="ECO:0000259" key="8">
    <source>
        <dbReference type="PROSITE" id="PS50048"/>
    </source>
</evidence>
<dbReference type="Pfam" id="PF00172">
    <property type="entry name" value="Zn_clus"/>
    <property type="match status" value="1"/>
</dbReference>
<dbReference type="Proteomes" id="UP001301958">
    <property type="component" value="Unassembled WGS sequence"/>
</dbReference>
<dbReference type="InterPro" id="IPR001138">
    <property type="entry name" value="Zn2Cys6_DnaBD"/>
</dbReference>
<dbReference type="InterPro" id="IPR052360">
    <property type="entry name" value="Transcr_Regulatory_Proteins"/>
</dbReference>
<dbReference type="SUPFAM" id="SSF57701">
    <property type="entry name" value="Zn2/Cys6 DNA-binding domain"/>
    <property type="match status" value="1"/>
</dbReference>
<dbReference type="GO" id="GO:0008270">
    <property type="term" value="F:zinc ion binding"/>
    <property type="evidence" value="ECO:0007669"/>
    <property type="project" value="InterPro"/>
</dbReference>
<evidence type="ECO:0000256" key="6">
    <source>
        <dbReference type="ARBA" id="ARBA00023242"/>
    </source>
</evidence>
<feature type="region of interest" description="Disordered" evidence="7">
    <location>
        <begin position="153"/>
        <end position="181"/>
    </location>
</feature>
<dbReference type="EMBL" id="MU865310">
    <property type="protein sequence ID" value="KAK4229265.1"/>
    <property type="molecule type" value="Genomic_DNA"/>
</dbReference>
<keyword evidence="2" id="KW-0862">Zinc</keyword>
<evidence type="ECO:0000256" key="4">
    <source>
        <dbReference type="ARBA" id="ARBA00023125"/>
    </source>
</evidence>
<protein>
    <recommendedName>
        <fullName evidence="8">Zn(2)-C6 fungal-type domain-containing protein</fullName>
    </recommendedName>
</protein>
<feature type="domain" description="Zn(2)-C6 fungal-type" evidence="8">
    <location>
        <begin position="37"/>
        <end position="65"/>
    </location>
</feature>
<name>A0AAN7H4Z2_9PEZI</name>
<keyword evidence="3" id="KW-0805">Transcription regulation</keyword>
<evidence type="ECO:0000256" key="2">
    <source>
        <dbReference type="ARBA" id="ARBA00022833"/>
    </source>
</evidence>
<keyword evidence="1" id="KW-0479">Metal-binding</keyword>
<sequence length="181" mass="19591">MADRTDERIKQMLCFAPDVGTKTTMSARVGRRNVRTGCIKCTIRKIKCDGIEPSCNRCSKTGRTCHGYDDGGLSRRMAMANLTSASAGEEVSSTQPVMKDAGKGTSGKILEGQFEKLLKTLHHSLKLGEGTTTEPTTSLSKADILDRASEHISSISEENERFEEGIGEFQDKISCPNAGGE</sequence>
<evidence type="ECO:0000256" key="7">
    <source>
        <dbReference type="SAM" id="MobiDB-lite"/>
    </source>
</evidence>
<dbReference type="GO" id="GO:0000981">
    <property type="term" value="F:DNA-binding transcription factor activity, RNA polymerase II-specific"/>
    <property type="evidence" value="ECO:0007669"/>
    <property type="project" value="InterPro"/>
</dbReference>
<organism evidence="9 10">
    <name type="scientific">Podospora fimiseda</name>
    <dbReference type="NCBI Taxonomy" id="252190"/>
    <lineage>
        <taxon>Eukaryota</taxon>
        <taxon>Fungi</taxon>
        <taxon>Dikarya</taxon>
        <taxon>Ascomycota</taxon>
        <taxon>Pezizomycotina</taxon>
        <taxon>Sordariomycetes</taxon>
        <taxon>Sordariomycetidae</taxon>
        <taxon>Sordariales</taxon>
        <taxon>Podosporaceae</taxon>
        <taxon>Podospora</taxon>
    </lineage>
</organism>
<keyword evidence="5" id="KW-0804">Transcription</keyword>
<evidence type="ECO:0000256" key="3">
    <source>
        <dbReference type="ARBA" id="ARBA00023015"/>
    </source>
</evidence>
<accession>A0AAN7H4Z2</accession>
<keyword evidence="10" id="KW-1185">Reference proteome</keyword>
<proteinExistence type="predicted"/>
<evidence type="ECO:0000256" key="1">
    <source>
        <dbReference type="ARBA" id="ARBA00022723"/>
    </source>
</evidence>
<dbReference type="PROSITE" id="PS50048">
    <property type="entry name" value="ZN2_CY6_FUNGAL_2"/>
    <property type="match status" value="1"/>
</dbReference>
<dbReference type="PROSITE" id="PS00463">
    <property type="entry name" value="ZN2_CY6_FUNGAL_1"/>
    <property type="match status" value="1"/>
</dbReference>
<comment type="caution">
    <text evidence="9">The sequence shown here is derived from an EMBL/GenBank/DDBJ whole genome shotgun (WGS) entry which is preliminary data.</text>
</comment>
<dbReference type="GO" id="GO:0003677">
    <property type="term" value="F:DNA binding"/>
    <property type="evidence" value="ECO:0007669"/>
    <property type="project" value="UniProtKB-KW"/>
</dbReference>
<dbReference type="PANTHER" id="PTHR36206:SF16">
    <property type="entry name" value="TRANSCRIPTION FACTOR DOMAIN-CONTAINING PROTEIN-RELATED"/>
    <property type="match status" value="1"/>
</dbReference>
<keyword evidence="4" id="KW-0238">DNA-binding</keyword>
<gene>
    <name evidence="9" type="ORF">QBC38DRAFT_453496</name>
</gene>
<evidence type="ECO:0000313" key="9">
    <source>
        <dbReference type="EMBL" id="KAK4229265.1"/>
    </source>
</evidence>
<dbReference type="Gene3D" id="4.10.240.10">
    <property type="entry name" value="Zn(2)-C6 fungal-type DNA-binding domain"/>
    <property type="match status" value="1"/>
</dbReference>
<reference evidence="9" key="2">
    <citation type="submission" date="2023-05" db="EMBL/GenBank/DDBJ databases">
        <authorList>
            <consortium name="Lawrence Berkeley National Laboratory"/>
            <person name="Steindorff A."/>
            <person name="Hensen N."/>
            <person name="Bonometti L."/>
            <person name="Westerberg I."/>
            <person name="Brannstrom I.O."/>
            <person name="Guillou S."/>
            <person name="Cros-Aarteil S."/>
            <person name="Calhoun S."/>
            <person name="Haridas S."/>
            <person name="Kuo A."/>
            <person name="Mondo S."/>
            <person name="Pangilinan J."/>
            <person name="Riley R."/>
            <person name="Labutti K."/>
            <person name="Andreopoulos B."/>
            <person name="Lipzen A."/>
            <person name="Chen C."/>
            <person name="Yanf M."/>
            <person name="Daum C."/>
            <person name="Ng V."/>
            <person name="Clum A."/>
            <person name="Ohm R."/>
            <person name="Martin F."/>
            <person name="Silar P."/>
            <person name="Natvig D."/>
            <person name="Lalanne C."/>
            <person name="Gautier V."/>
            <person name="Ament-Velasquez S.L."/>
            <person name="Kruys A."/>
            <person name="Hutchinson M.I."/>
            <person name="Powell A.J."/>
            <person name="Barry K."/>
            <person name="Miller A.N."/>
            <person name="Grigoriev I.V."/>
            <person name="Debuchy R."/>
            <person name="Gladieux P."/>
            <person name="Thoren M.H."/>
            <person name="Johannesson H."/>
        </authorList>
    </citation>
    <scope>NUCLEOTIDE SEQUENCE</scope>
    <source>
        <strain evidence="9">CBS 990.96</strain>
    </source>
</reference>
<evidence type="ECO:0000313" key="10">
    <source>
        <dbReference type="Proteomes" id="UP001301958"/>
    </source>
</evidence>
<dbReference type="InterPro" id="IPR036864">
    <property type="entry name" value="Zn2-C6_fun-type_DNA-bd_sf"/>
</dbReference>
<keyword evidence="6" id="KW-0539">Nucleus</keyword>
<evidence type="ECO:0000256" key="5">
    <source>
        <dbReference type="ARBA" id="ARBA00023163"/>
    </source>
</evidence>
<dbReference type="AlphaFoldDB" id="A0AAN7H4Z2"/>
<dbReference type="SMART" id="SM00066">
    <property type="entry name" value="GAL4"/>
    <property type="match status" value="1"/>
</dbReference>
<dbReference type="CDD" id="cd00067">
    <property type="entry name" value="GAL4"/>
    <property type="match status" value="1"/>
</dbReference>
<dbReference type="PANTHER" id="PTHR36206">
    <property type="entry name" value="ASPERCRYPTIN BIOSYNTHESIS CLUSTER-SPECIFIC TRANSCRIPTION REGULATOR ATNN-RELATED"/>
    <property type="match status" value="1"/>
</dbReference>
<reference evidence="9" key="1">
    <citation type="journal article" date="2023" name="Mol. Phylogenet. Evol.">
        <title>Genome-scale phylogeny and comparative genomics of the fungal order Sordariales.</title>
        <authorList>
            <person name="Hensen N."/>
            <person name="Bonometti L."/>
            <person name="Westerberg I."/>
            <person name="Brannstrom I.O."/>
            <person name="Guillou S."/>
            <person name="Cros-Aarteil S."/>
            <person name="Calhoun S."/>
            <person name="Haridas S."/>
            <person name="Kuo A."/>
            <person name="Mondo S."/>
            <person name="Pangilinan J."/>
            <person name="Riley R."/>
            <person name="LaButti K."/>
            <person name="Andreopoulos B."/>
            <person name="Lipzen A."/>
            <person name="Chen C."/>
            <person name="Yan M."/>
            <person name="Daum C."/>
            <person name="Ng V."/>
            <person name="Clum A."/>
            <person name="Steindorff A."/>
            <person name="Ohm R.A."/>
            <person name="Martin F."/>
            <person name="Silar P."/>
            <person name="Natvig D.O."/>
            <person name="Lalanne C."/>
            <person name="Gautier V."/>
            <person name="Ament-Velasquez S.L."/>
            <person name="Kruys A."/>
            <person name="Hutchinson M.I."/>
            <person name="Powell A.J."/>
            <person name="Barry K."/>
            <person name="Miller A.N."/>
            <person name="Grigoriev I.V."/>
            <person name="Debuchy R."/>
            <person name="Gladieux P."/>
            <person name="Hiltunen Thoren M."/>
            <person name="Johannesson H."/>
        </authorList>
    </citation>
    <scope>NUCLEOTIDE SEQUENCE</scope>
    <source>
        <strain evidence="9">CBS 990.96</strain>
    </source>
</reference>